<comment type="caution">
    <text evidence="1">The sequence shown here is derived from an EMBL/GenBank/DDBJ whole genome shotgun (WGS) entry which is preliminary data.</text>
</comment>
<protein>
    <submittedName>
        <fullName evidence="1">Uncharacterized protein</fullName>
    </submittedName>
</protein>
<accession>A0A0F8XFU0</accession>
<evidence type="ECO:0000313" key="1">
    <source>
        <dbReference type="EMBL" id="KKK67748.1"/>
    </source>
</evidence>
<dbReference type="AlphaFoldDB" id="A0A0F8XFU0"/>
<reference evidence="1" key="1">
    <citation type="journal article" date="2015" name="Nature">
        <title>Complex archaea that bridge the gap between prokaryotes and eukaryotes.</title>
        <authorList>
            <person name="Spang A."/>
            <person name="Saw J.H."/>
            <person name="Jorgensen S.L."/>
            <person name="Zaremba-Niedzwiedzka K."/>
            <person name="Martijn J."/>
            <person name="Lind A.E."/>
            <person name="van Eijk R."/>
            <person name="Schleper C."/>
            <person name="Guy L."/>
            <person name="Ettema T.J."/>
        </authorList>
    </citation>
    <scope>NUCLEOTIDE SEQUENCE</scope>
</reference>
<sequence length="99" mass="10955">MELRTPYRTRGLVAPKRLPPGMMRVGAVQKMRVASCEEMRCPRLLEGWTEAPGGPFRGHIWCSACHVPASPKGCDCERTLVGHPVLIPGIHHEPGERCT</sequence>
<organism evidence="1">
    <name type="scientific">marine sediment metagenome</name>
    <dbReference type="NCBI Taxonomy" id="412755"/>
    <lineage>
        <taxon>unclassified sequences</taxon>
        <taxon>metagenomes</taxon>
        <taxon>ecological metagenomes</taxon>
    </lineage>
</organism>
<dbReference type="EMBL" id="LAZR01059456">
    <property type="protein sequence ID" value="KKK67748.1"/>
    <property type="molecule type" value="Genomic_DNA"/>
</dbReference>
<proteinExistence type="predicted"/>
<feature type="non-terminal residue" evidence="1">
    <location>
        <position position="99"/>
    </location>
</feature>
<gene>
    <name evidence="1" type="ORF">LCGC14_2950990</name>
</gene>
<name>A0A0F8XFU0_9ZZZZ</name>